<dbReference type="InterPro" id="IPR012951">
    <property type="entry name" value="BBE"/>
</dbReference>
<evidence type="ECO:0000313" key="9">
    <source>
        <dbReference type="Proteomes" id="UP001148299"/>
    </source>
</evidence>
<keyword evidence="9" id="KW-1185">Reference proteome</keyword>
<dbReference type="PROSITE" id="PS51387">
    <property type="entry name" value="FAD_PCMH"/>
    <property type="match status" value="1"/>
</dbReference>
<dbReference type="PANTHER" id="PTHR42973:SF32">
    <property type="entry name" value="FAD-LINKED OXIDOREDUCTASE AFOF"/>
    <property type="match status" value="1"/>
</dbReference>
<feature type="domain" description="FAD-binding PCMH-type" evidence="7">
    <location>
        <begin position="56"/>
        <end position="228"/>
    </location>
</feature>
<evidence type="ECO:0000256" key="3">
    <source>
        <dbReference type="ARBA" id="ARBA00022729"/>
    </source>
</evidence>
<dbReference type="InterPro" id="IPR016164">
    <property type="entry name" value="FAD-linked_Oxase-like_C"/>
</dbReference>
<feature type="signal peptide" evidence="6">
    <location>
        <begin position="1"/>
        <end position="21"/>
    </location>
</feature>
<evidence type="ECO:0000256" key="4">
    <source>
        <dbReference type="ARBA" id="ARBA00022827"/>
    </source>
</evidence>
<comment type="caution">
    <text evidence="8">The sequence shown here is derived from an EMBL/GenBank/DDBJ whole genome shotgun (WGS) entry which is preliminary data.</text>
</comment>
<feature type="chain" id="PRO_5040894896" description="FAD-binding PCMH-type domain-containing protein" evidence="6">
    <location>
        <begin position="22"/>
        <end position="479"/>
    </location>
</feature>
<dbReference type="InterPro" id="IPR036318">
    <property type="entry name" value="FAD-bd_PCMH-like_sf"/>
</dbReference>
<dbReference type="AlphaFoldDB" id="A0A9W9RHV7"/>
<dbReference type="InterPro" id="IPR006094">
    <property type="entry name" value="Oxid_FAD_bind_N"/>
</dbReference>
<comment type="similarity">
    <text evidence="1">Belongs to the oxygen-dependent FAD-linked oxidoreductase family.</text>
</comment>
<evidence type="ECO:0000256" key="1">
    <source>
        <dbReference type="ARBA" id="ARBA00005466"/>
    </source>
</evidence>
<dbReference type="SUPFAM" id="SSF56176">
    <property type="entry name" value="FAD-binding/transporter-associated domain-like"/>
    <property type="match status" value="1"/>
</dbReference>
<dbReference type="InterPro" id="IPR016169">
    <property type="entry name" value="FAD-bd_PCMH_sub2"/>
</dbReference>
<keyword evidence="2" id="KW-0285">Flavoprotein</keyword>
<dbReference type="GO" id="GO:0016491">
    <property type="term" value="F:oxidoreductase activity"/>
    <property type="evidence" value="ECO:0007669"/>
    <property type="project" value="UniProtKB-KW"/>
</dbReference>
<organism evidence="8 9">
    <name type="scientific">Penicillium brevicompactum</name>
    <dbReference type="NCBI Taxonomy" id="5074"/>
    <lineage>
        <taxon>Eukaryota</taxon>
        <taxon>Fungi</taxon>
        <taxon>Dikarya</taxon>
        <taxon>Ascomycota</taxon>
        <taxon>Pezizomycotina</taxon>
        <taxon>Eurotiomycetes</taxon>
        <taxon>Eurotiomycetidae</taxon>
        <taxon>Eurotiales</taxon>
        <taxon>Aspergillaceae</taxon>
        <taxon>Penicillium</taxon>
    </lineage>
</organism>
<protein>
    <recommendedName>
        <fullName evidence="7">FAD-binding PCMH-type domain-containing protein</fullName>
    </recommendedName>
</protein>
<proteinExistence type="inferred from homology"/>
<dbReference type="Gene3D" id="3.30.465.10">
    <property type="match status" value="1"/>
</dbReference>
<name>A0A9W9RHV7_PENBR</name>
<dbReference type="Pfam" id="PF01565">
    <property type="entry name" value="FAD_binding_4"/>
    <property type="match status" value="1"/>
</dbReference>
<gene>
    <name evidence="8" type="ORF">N7541_004966</name>
</gene>
<sequence>MPMGLAPRVFLGISFAIRAVGLSNLTALFEPYLSPEADIILPGDADWATKVQPRWSDYTPPTLIGVIKPMTESDIQHTVKIAHSNNIKFLATGGGQSFSDYSNFHGISIDLGNFNSTKFDDTRTYLTIGGAVKYDQLTDLLYNASKELPLASCACPGVLGATLGAGIGPLMGHRGLMIDALVSVRLITADGSFLMASREENHELFWGIRGAGSNFGIITSATFRVWGITNNGLAMSAGLVFPASVNGSYWRLLQTFDNDMPARLALTNMAFFDRETNQSYIVLNAIYFGPREEGEPYLERFRKLGPLRDMVQMVPQNTLFPPVLGSCTPGQKVNIHSVAVKRTDPETLDSVFADMNQFWHQHSGYQGRLLIPRFANDATAGMKDNETSYPWRDAIAHISIEGYMTDTSIYDIVDEFEQRLRNRIANVSGYPSLATYTGYARGNEGAVAWYSSRNLARLSALKRQWDPNQLFGFNKPIPL</sequence>
<evidence type="ECO:0000256" key="2">
    <source>
        <dbReference type="ARBA" id="ARBA00022630"/>
    </source>
</evidence>
<evidence type="ECO:0000256" key="6">
    <source>
        <dbReference type="SAM" id="SignalP"/>
    </source>
</evidence>
<dbReference type="InterPro" id="IPR050416">
    <property type="entry name" value="FAD-linked_Oxidoreductase"/>
</dbReference>
<evidence type="ECO:0000259" key="7">
    <source>
        <dbReference type="PROSITE" id="PS51387"/>
    </source>
</evidence>
<dbReference type="PANTHER" id="PTHR42973">
    <property type="entry name" value="BINDING OXIDOREDUCTASE, PUTATIVE (AFU_ORTHOLOGUE AFUA_1G17690)-RELATED"/>
    <property type="match status" value="1"/>
</dbReference>
<dbReference type="SUPFAM" id="SSF55103">
    <property type="entry name" value="FAD-linked oxidases, C-terminal domain"/>
    <property type="match status" value="1"/>
</dbReference>
<reference evidence="8" key="1">
    <citation type="submission" date="2022-12" db="EMBL/GenBank/DDBJ databases">
        <authorList>
            <person name="Petersen C."/>
        </authorList>
    </citation>
    <scope>NUCLEOTIDE SEQUENCE</scope>
    <source>
        <strain evidence="8">IBT 35675</strain>
    </source>
</reference>
<dbReference type="GO" id="GO:0071949">
    <property type="term" value="F:FAD binding"/>
    <property type="evidence" value="ECO:0007669"/>
    <property type="project" value="InterPro"/>
</dbReference>
<dbReference type="Pfam" id="PF08031">
    <property type="entry name" value="BBE"/>
    <property type="match status" value="1"/>
</dbReference>
<keyword evidence="5" id="KW-0560">Oxidoreductase</keyword>
<accession>A0A9W9RHV7</accession>
<dbReference type="Proteomes" id="UP001148299">
    <property type="component" value="Unassembled WGS sequence"/>
</dbReference>
<evidence type="ECO:0000313" key="8">
    <source>
        <dbReference type="EMBL" id="KAJ5357808.1"/>
    </source>
</evidence>
<reference evidence="8" key="2">
    <citation type="journal article" date="2023" name="IMA Fungus">
        <title>Comparative genomic study of the Penicillium genus elucidates a diverse pangenome and 15 lateral gene transfer events.</title>
        <authorList>
            <person name="Petersen C."/>
            <person name="Sorensen T."/>
            <person name="Nielsen M.R."/>
            <person name="Sondergaard T.E."/>
            <person name="Sorensen J.L."/>
            <person name="Fitzpatrick D.A."/>
            <person name="Frisvad J.C."/>
            <person name="Nielsen K.L."/>
        </authorList>
    </citation>
    <scope>NUCLEOTIDE SEQUENCE</scope>
    <source>
        <strain evidence="8">IBT 35675</strain>
    </source>
</reference>
<evidence type="ECO:0000256" key="5">
    <source>
        <dbReference type="ARBA" id="ARBA00023002"/>
    </source>
</evidence>
<dbReference type="InterPro" id="IPR016166">
    <property type="entry name" value="FAD-bd_PCMH"/>
</dbReference>
<dbReference type="EMBL" id="JAPZBR010000003">
    <property type="protein sequence ID" value="KAJ5357808.1"/>
    <property type="molecule type" value="Genomic_DNA"/>
</dbReference>
<dbReference type="Gene3D" id="3.40.462.20">
    <property type="match status" value="1"/>
</dbReference>
<keyword evidence="3 6" id="KW-0732">Signal</keyword>
<keyword evidence="4" id="KW-0274">FAD</keyword>